<dbReference type="GO" id="GO:0003723">
    <property type="term" value="F:RNA binding"/>
    <property type="evidence" value="ECO:0007669"/>
    <property type="project" value="InterPro"/>
</dbReference>
<accession>A0A7L2MJQ9</accession>
<evidence type="ECO:0000313" key="4">
    <source>
        <dbReference type="Proteomes" id="UP000587697"/>
    </source>
</evidence>
<keyword evidence="4" id="KW-1185">Reference proteome</keyword>
<dbReference type="EMBL" id="VWYO01006309">
    <property type="protein sequence ID" value="NXR60268.1"/>
    <property type="molecule type" value="Genomic_DNA"/>
</dbReference>
<gene>
    <name evidence="3" type="primary">Znf106</name>
    <name evidence="3" type="ORF">RHASIB_R13034</name>
</gene>
<dbReference type="CDD" id="cd00200">
    <property type="entry name" value="WD40"/>
    <property type="match status" value="1"/>
</dbReference>
<feature type="compositionally biased region" description="Polar residues" evidence="1">
    <location>
        <begin position="947"/>
        <end position="962"/>
    </location>
</feature>
<dbReference type="PANTHER" id="PTHR14435:SF2">
    <property type="entry name" value="ZINC FINGER PROTEIN 106"/>
    <property type="match status" value="1"/>
</dbReference>
<feature type="region of interest" description="Disordered" evidence="1">
    <location>
        <begin position="1213"/>
        <end position="1239"/>
    </location>
</feature>
<dbReference type="GO" id="GO:0017124">
    <property type="term" value="F:SH3 domain binding"/>
    <property type="evidence" value="ECO:0007669"/>
    <property type="project" value="TreeGrafter"/>
</dbReference>
<feature type="region of interest" description="Disordered" evidence="1">
    <location>
        <begin position="1109"/>
        <end position="1187"/>
    </location>
</feature>
<evidence type="ECO:0000313" key="3">
    <source>
        <dbReference type="EMBL" id="NXR60268.1"/>
    </source>
</evidence>
<feature type="compositionally biased region" description="Polar residues" evidence="1">
    <location>
        <begin position="153"/>
        <end position="172"/>
    </location>
</feature>
<dbReference type="SUPFAM" id="SSF50978">
    <property type="entry name" value="WD40 repeat-like"/>
    <property type="match status" value="1"/>
</dbReference>
<dbReference type="GO" id="GO:0016020">
    <property type="term" value="C:membrane"/>
    <property type="evidence" value="ECO:0007669"/>
    <property type="project" value="TreeGrafter"/>
</dbReference>
<dbReference type="InterPro" id="IPR015943">
    <property type="entry name" value="WD40/YVTN_repeat-like_dom_sf"/>
</dbReference>
<dbReference type="PROSITE" id="PS00028">
    <property type="entry name" value="ZINC_FINGER_C2H2_1"/>
    <property type="match status" value="1"/>
</dbReference>
<feature type="compositionally biased region" description="Low complexity" evidence="1">
    <location>
        <begin position="1131"/>
        <end position="1143"/>
    </location>
</feature>
<dbReference type="InterPro" id="IPR001680">
    <property type="entry name" value="WD40_rpt"/>
</dbReference>
<feature type="compositionally biased region" description="Basic and acidic residues" evidence="1">
    <location>
        <begin position="31"/>
        <end position="41"/>
    </location>
</feature>
<feature type="compositionally biased region" description="Polar residues" evidence="1">
    <location>
        <begin position="131"/>
        <end position="142"/>
    </location>
</feature>
<feature type="compositionally biased region" description="Basic and acidic residues" evidence="1">
    <location>
        <begin position="189"/>
        <end position="198"/>
    </location>
</feature>
<dbReference type="InterPro" id="IPR036322">
    <property type="entry name" value="WD40_repeat_dom_sf"/>
</dbReference>
<feature type="compositionally biased region" description="Basic and acidic residues" evidence="1">
    <location>
        <begin position="326"/>
        <end position="336"/>
    </location>
</feature>
<dbReference type="Proteomes" id="UP000587697">
    <property type="component" value="Unassembled WGS sequence"/>
</dbReference>
<feature type="region of interest" description="Disordered" evidence="1">
    <location>
        <begin position="31"/>
        <end position="198"/>
    </location>
</feature>
<feature type="compositionally biased region" description="Polar residues" evidence="1">
    <location>
        <begin position="491"/>
        <end position="514"/>
    </location>
</feature>
<feature type="region of interest" description="Disordered" evidence="1">
    <location>
        <begin position="1421"/>
        <end position="1474"/>
    </location>
</feature>
<feature type="region of interest" description="Disordered" evidence="1">
    <location>
        <begin position="490"/>
        <end position="594"/>
    </location>
</feature>
<feature type="region of interest" description="Disordered" evidence="1">
    <location>
        <begin position="947"/>
        <end position="995"/>
    </location>
</feature>
<feature type="region of interest" description="Disordered" evidence="1">
    <location>
        <begin position="882"/>
        <end position="913"/>
    </location>
</feature>
<dbReference type="GO" id="GO:0005829">
    <property type="term" value="C:cytosol"/>
    <property type="evidence" value="ECO:0007669"/>
    <property type="project" value="TreeGrafter"/>
</dbReference>
<feature type="compositionally biased region" description="Basic and acidic residues" evidence="1">
    <location>
        <begin position="81"/>
        <end position="101"/>
    </location>
</feature>
<feature type="compositionally biased region" description="Basic and acidic residues" evidence="1">
    <location>
        <begin position="519"/>
        <end position="542"/>
    </location>
</feature>
<feature type="compositionally biased region" description="Polar residues" evidence="1">
    <location>
        <begin position="1424"/>
        <end position="1435"/>
    </location>
</feature>
<dbReference type="Gene3D" id="2.130.10.10">
    <property type="entry name" value="YVTN repeat-like/Quinoprotein amine dehydrogenase"/>
    <property type="match status" value="2"/>
</dbReference>
<feature type="compositionally biased region" description="Polar residues" evidence="1">
    <location>
        <begin position="285"/>
        <end position="305"/>
    </location>
</feature>
<reference evidence="3 4" key="1">
    <citation type="submission" date="2019-09" db="EMBL/GenBank/DDBJ databases">
        <title>Bird 10,000 Genomes (B10K) Project - Family phase.</title>
        <authorList>
            <person name="Zhang G."/>
        </authorList>
    </citation>
    <scope>NUCLEOTIDE SEQUENCE [LARGE SCALE GENOMIC DNA]</scope>
    <source>
        <strain evidence="3">B10K-DU-002-26</strain>
        <tissue evidence="3">Muscle</tissue>
    </source>
</reference>
<feature type="compositionally biased region" description="Basic and acidic residues" evidence="1">
    <location>
        <begin position="382"/>
        <end position="403"/>
    </location>
</feature>
<dbReference type="GO" id="GO:0008286">
    <property type="term" value="P:insulin receptor signaling pathway"/>
    <property type="evidence" value="ECO:0007669"/>
    <property type="project" value="TreeGrafter"/>
</dbReference>
<proteinExistence type="predicted"/>
<name>A0A7L2MJQ9_9PASS</name>
<feature type="region of interest" description="Disordered" evidence="1">
    <location>
        <begin position="1291"/>
        <end position="1408"/>
    </location>
</feature>
<feature type="compositionally biased region" description="Polar residues" evidence="1">
    <location>
        <begin position="1443"/>
        <end position="1462"/>
    </location>
</feature>
<feature type="compositionally biased region" description="Polar residues" evidence="1">
    <location>
        <begin position="1159"/>
        <end position="1170"/>
    </location>
</feature>
<dbReference type="SMART" id="SM00564">
    <property type="entry name" value="PQQ"/>
    <property type="match status" value="3"/>
</dbReference>
<feature type="domain" description="C2H2-type" evidence="2">
    <location>
        <begin position="1766"/>
        <end position="1789"/>
    </location>
</feature>
<feature type="compositionally biased region" description="Basic and acidic residues" evidence="1">
    <location>
        <begin position="112"/>
        <end position="124"/>
    </location>
</feature>
<dbReference type="InterPro" id="IPR018391">
    <property type="entry name" value="PQQ_b-propeller_rpt"/>
</dbReference>
<dbReference type="PANTHER" id="PTHR14435">
    <property type="entry name" value="ZINC FINGER PROTEIN 106"/>
    <property type="match status" value="1"/>
</dbReference>
<feature type="region of interest" description="Disordered" evidence="1">
    <location>
        <begin position="283"/>
        <end position="336"/>
    </location>
</feature>
<dbReference type="FunFam" id="2.130.10.10:FF:000114">
    <property type="entry name" value="zinc finger protein 106 isoform X1"/>
    <property type="match status" value="1"/>
</dbReference>
<feature type="non-terminal residue" evidence="3">
    <location>
        <position position="1834"/>
    </location>
</feature>
<organism evidence="3 4">
    <name type="scientific">Rhadina sibilatrix</name>
    <dbReference type="NCBI Taxonomy" id="2585818"/>
    <lineage>
        <taxon>Eukaryota</taxon>
        <taxon>Metazoa</taxon>
        <taxon>Chordata</taxon>
        <taxon>Craniata</taxon>
        <taxon>Vertebrata</taxon>
        <taxon>Euteleostomi</taxon>
        <taxon>Archelosauria</taxon>
        <taxon>Archosauria</taxon>
        <taxon>Dinosauria</taxon>
        <taxon>Saurischia</taxon>
        <taxon>Theropoda</taxon>
        <taxon>Coelurosauria</taxon>
        <taxon>Aves</taxon>
        <taxon>Neognathae</taxon>
        <taxon>Neoaves</taxon>
        <taxon>Telluraves</taxon>
        <taxon>Australaves</taxon>
        <taxon>Passeriformes</taxon>
        <taxon>Sylvioidea</taxon>
        <taxon>Phylloscopidae</taxon>
        <taxon>Rhadina</taxon>
    </lineage>
</organism>
<feature type="compositionally biased region" description="Low complexity" evidence="1">
    <location>
        <begin position="1223"/>
        <end position="1237"/>
    </location>
</feature>
<feature type="compositionally biased region" description="Basic residues" evidence="1">
    <location>
        <begin position="984"/>
        <end position="994"/>
    </location>
</feature>
<dbReference type="InterPro" id="IPR013087">
    <property type="entry name" value="Znf_C2H2_type"/>
</dbReference>
<dbReference type="Pfam" id="PF00400">
    <property type="entry name" value="WD40"/>
    <property type="match status" value="6"/>
</dbReference>
<feature type="compositionally biased region" description="Basic and acidic residues" evidence="1">
    <location>
        <begin position="1393"/>
        <end position="1405"/>
    </location>
</feature>
<dbReference type="SMART" id="SM00320">
    <property type="entry name" value="WD40"/>
    <property type="match status" value="6"/>
</dbReference>
<dbReference type="SMART" id="SM00355">
    <property type="entry name" value="ZnF_C2H2"/>
    <property type="match status" value="3"/>
</dbReference>
<sequence length="1834" mass="202581">RDSSHECRVCRVTLVGLSAYAKHISSQLHKDNVNAHDRKEEEKEEAEEEHLDKELIQLIKQKKERNRQTEPSCANQELECDDKRSQRRREERAAYKEREAYDQSSWHHHNASQKDWKWEKDDYVSPRQGKFSHSQRNLNINRHSGGARGRSGWHQNVSGSASNRHNYGNSGNAWHPSGRGGGTSNWHHGARERNSTWHSEETDHFSSWNSKSCGGNWKPSPHGANGWNFGSSGDSYSSEPSIYSKERYTWQRPEKGDVLPYRNRRNRGNRLDFTSDELAAEGALNFSSSKPESKTSRASGKSVSPSRDKTYRWTPYPSQKTAELQPRSEDNVLKTSDKMDSVFTPLTDSSMKGKTCEANVSLSKLKKREACSPSNGTSDDLDSCKVMKDSSSGEKPDKDDSRSNRMPSLKSPLLNITDMKLSLTKQDTNSLLKNVRLLLSSTSGEEQTHLNAMNLETNNFSSYSSKLHGACVGNLQDNKGVLGSNLGEPINNLSEAEQNPKGVQSNHSLQNAPLSSCKDPSDQNREKTGKALPKKECRRDSLDDLSGDDLMGSEKSERRVEKLDSSVSSCLPCDTPGSKTTFSEKEDDEKPSASSIASAELKKFIFQIEPTVSSSSSQDHLHVDLKTSQDREGNEECVKSHDQFEMEGFENPSDNELQKGGSQSVGLLLSDLSKLGLPASLQRDLTRHISLKSKVGTHLPEPNLNNARRIRNVNCLRRSETEKESGLKPTLRQILSASRRNVNWDQVIQQVTKKKQELGKGLPRFGIEMVPLVQNEQEGLELSEESDPSALEGFQWEGISLAVSGSARKRSFSESSVIADRNPSAFSFFSEKAKVKESGQRQVMAASFSDHVTSGYEVSTDIETGQKEKTPSLALSPFMSERTEASGRNHSLQATSEITGLTEQDQESPEKRTPLLEKQNVLEISEENRPASNSASLLALSNNIDAATDSSCTSGTEQNDSQGIGKKRRATEGSSPEIPSLERKNKRRKIKGKRERSQVDQLLAISLREEELSKSLQGVDSSLLQARAALQAAYVEVQRFLVLKQQITMEMSTLRSQRIQILQGLQETYEPCELSEQLSCSALTERRNSKSPMAADSISSGSLLPLLDTLSSSVPPRGAPVPVTMPSPFQSSGSTPSDTPDSSVQVKQEPVSPKGMELNVNSPLQSSPCVPQTEEVEQNDEETNQKTSVYPVITATISLAELAACFQHTNQDVHKPAADKGQSGLPESSSPHSVSVFSKREANDTVAERFLLDQCSTSLSKHSVLLEMPMDKAPKLPAEPSEQHLTMAAVPAEKGNRRRRKLRKKKTLRAAHVPDNSDTEQDMMDFKPVRKVKGGKVPKGEKVTTSTPPREEGGGAAQAARDKDENDSDASLELVEVSAPQCEVVDVGSSESGDEKPDSPSKRDSCNSVDQAVLGASCSGYDEVSSTSEIGTNYRNDGKRSVAETQTSVSSLRGSKNSSEVSSEPGEDEEPTEGTFEGHVAAVNAIQIFGNLLYTCSADKTVCAYNLVSRKCVAIFEGHTSKVNCLLVTQTNGKNAALFTGSSDHTINCYNIKTKECMEQFKLEDRVLCLHSRWRILYAGLANGTVVTFSIKNNKQVDTFECHGPRAVSCLATAQEGARKLLVVGSYDCTISVRDARNGLLLRTLEGHSKTILCMKASVVNDLVFSGSSDQSVHAHNIHTGELVRIYKGHNHAVTVVNILGKVMVTACLDKFVRVYELQSHDRLQVYGGHTDMIMCMTIHKSMIYTGCYDGSVRAVRLNLMQNYRCWWHGCSLIFGVVDHLKQHLLTDHTNPNFQTLKCRWKNCDAFFTSRKGSKQDAVGHIERHAEDDSRIDS</sequence>
<comment type="caution">
    <text evidence="3">The sequence shown here is derived from an EMBL/GenBank/DDBJ whole genome shotgun (WGS) entry which is preliminary data.</text>
</comment>
<feature type="non-terminal residue" evidence="3">
    <location>
        <position position="1"/>
    </location>
</feature>
<protein>
    <submittedName>
        <fullName evidence="3">ZN106 protein</fullName>
    </submittedName>
</protein>
<feature type="compositionally biased region" description="Basic and acidic residues" evidence="1">
    <location>
        <begin position="582"/>
        <end position="591"/>
    </location>
</feature>
<feature type="compositionally biased region" description="Polar residues" evidence="1">
    <location>
        <begin position="888"/>
        <end position="903"/>
    </location>
</feature>
<feature type="compositionally biased region" description="Basic and acidic residues" evidence="1">
    <location>
        <begin position="552"/>
        <end position="564"/>
    </location>
</feature>
<dbReference type="InterPro" id="IPR042622">
    <property type="entry name" value="Znf106"/>
</dbReference>
<evidence type="ECO:0000259" key="2">
    <source>
        <dbReference type="PROSITE" id="PS00028"/>
    </source>
</evidence>
<feature type="region of interest" description="Disordered" evidence="1">
    <location>
        <begin position="367"/>
        <end position="411"/>
    </location>
</feature>
<evidence type="ECO:0000256" key="1">
    <source>
        <dbReference type="SAM" id="MobiDB-lite"/>
    </source>
</evidence>
<feature type="compositionally biased region" description="Basic residues" evidence="1">
    <location>
        <begin position="1296"/>
        <end position="1309"/>
    </location>
</feature>